<proteinExistence type="inferred from homology"/>
<dbReference type="AlphaFoldDB" id="A0A1N6ES75"/>
<dbReference type="EMBL" id="FSRE01000002">
    <property type="protein sequence ID" value="SIN85801.1"/>
    <property type="molecule type" value="Genomic_DNA"/>
</dbReference>
<dbReference type="InterPro" id="IPR007607">
    <property type="entry name" value="BacA/B"/>
</dbReference>
<reference evidence="3 4" key="1">
    <citation type="submission" date="2016-11" db="EMBL/GenBank/DDBJ databases">
        <authorList>
            <person name="Jaros S."/>
            <person name="Januszkiewicz K."/>
            <person name="Wedrychowicz H."/>
        </authorList>
    </citation>
    <scope>NUCLEOTIDE SEQUENCE [LARGE SCALE GENOMIC DNA]</scope>
    <source>
        <strain evidence="3 4">DSM 17737</strain>
    </source>
</reference>
<evidence type="ECO:0000313" key="4">
    <source>
        <dbReference type="Proteomes" id="UP000198461"/>
    </source>
</evidence>
<organism evidence="3 4">
    <name type="scientific">Sulfurivirga caldicuralii</name>
    <dbReference type="NCBI Taxonomy" id="364032"/>
    <lineage>
        <taxon>Bacteria</taxon>
        <taxon>Pseudomonadati</taxon>
        <taxon>Pseudomonadota</taxon>
        <taxon>Gammaproteobacteria</taxon>
        <taxon>Thiotrichales</taxon>
        <taxon>Piscirickettsiaceae</taxon>
        <taxon>Sulfurivirga</taxon>
    </lineage>
</organism>
<sequence>MTGLNAPLYVEGIVEGRIDSSAEVIIGPKGKVLGTLRARQVVVNGYMEGDVVCQQLDIMVSGTLQGTVVAPTFTIEQGGRFVGQSFDQGEQAQINIVQVNLEPARTEPGPALEINQDKQKDEVQ</sequence>
<evidence type="ECO:0000256" key="2">
    <source>
        <dbReference type="SAM" id="MobiDB-lite"/>
    </source>
</evidence>
<name>A0A1N6ES75_9GAMM</name>
<gene>
    <name evidence="3" type="ORF">SAMN05443662_0742</name>
</gene>
<dbReference type="STRING" id="364032.SAMN05443662_0742"/>
<dbReference type="PANTHER" id="PTHR35024">
    <property type="entry name" value="HYPOTHETICAL CYTOSOLIC PROTEIN"/>
    <property type="match status" value="1"/>
</dbReference>
<evidence type="ECO:0000256" key="1">
    <source>
        <dbReference type="ARBA" id="ARBA00044755"/>
    </source>
</evidence>
<keyword evidence="4" id="KW-1185">Reference proteome</keyword>
<feature type="compositionally biased region" description="Basic and acidic residues" evidence="2">
    <location>
        <begin position="115"/>
        <end position="124"/>
    </location>
</feature>
<dbReference type="Proteomes" id="UP000198461">
    <property type="component" value="Unassembled WGS sequence"/>
</dbReference>
<feature type="region of interest" description="Disordered" evidence="2">
    <location>
        <begin position="103"/>
        <end position="124"/>
    </location>
</feature>
<dbReference type="PANTHER" id="PTHR35024:SF4">
    <property type="entry name" value="POLYMER-FORMING CYTOSKELETAL PROTEIN"/>
    <property type="match status" value="1"/>
</dbReference>
<accession>A0A1N6ES75</accession>
<evidence type="ECO:0000313" key="3">
    <source>
        <dbReference type="EMBL" id="SIN85801.1"/>
    </source>
</evidence>
<protein>
    <submittedName>
        <fullName evidence="3">Polymer-forming protein</fullName>
    </submittedName>
</protein>
<dbReference type="Pfam" id="PF04519">
    <property type="entry name" value="Bactofilin"/>
    <property type="match status" value="1"/>
</dbReference>
<comment type="similarity">
    <text evidence="1">Belongs to the bactofilin family.</text>
</comment>